<feature type="transmembrane region" description="Helical" evidence="7">
    <location>
        <begin position="12"/>
        <end position="33"/>
    </location>
</feature>
<organism evidence="9 10">
    <name type="scientific">Schaedlerella arabinosiphila</name>
    <dbReference type="NCBI Taxonomy" id="2044587"/>
    <lineage>
        <taxon>Bacteria</taxon>
        <taxon>Bacillati</taxon>
        <taxon>Bacillota</taxon>
        <taxon>Clostridia</taxon>
        <taxon>Lachnospirales</taxon>
        <taxon>Lachnospiraceae</taxon>
        <taxon>Schaedlerella</taxon>
    </lineage>
</organism>
<keyword evidence="10" id="KW-1185">Reference proteome</keyword>
<keyword evidence="2 7" id="KW-0813">Transport</keyword>
<protein>
    <submittedName>
        <fullName evidence="9">ABC transporter permease</fullName>
    </submittedName>
</protein>
<dbReference type="GO" id="GO:0005886">
    <property type="term" value="C:plasma membrane"/>
    <property type="evidence" value="ECO:0007669"/>
    <property type="project" value="UniProtKB-SubCell"/>
</dbReference>
<gene>
    <name evidence="9" type="ORF">EBB54_18065</name>
</gene>
<evidence type="ECO:0000256" key="1">
    <source>
        <dbReference type="ARBA" id="ARBA00004651"/>
    </source>
</evidence>
<dbReference type="InterPro" id="IPR035906">
    <property type="entry name" value="MetI-like_sf"/>
</dbReference>
<sequence length="270" mass="28461">MKRKLTSHNFILGAVITAIMLSLILLGFVWTPYDPEAMQGSLKLHGPSLTHPFGTDQFGRDILSRVLSGAGSTLLIALGTILLGGIIGILAGALTGYFGGWLDEGLMRVNDALAAFPSVLLALVMIALLGPGTYKVMLALGIAFIPSFARIVRGEFLRLREMDYVTSAKLIGVSTPRILFVHILPNILPALLSALAIGFNNAVLAEASMSYLGIGVQPPDASLGRMLSESQTYLAGGPWCAVFPGLFLVLLILGVGLLGEGILDQFGGGR</sequence>
<comment type="similarity">
    <text evidence="7">Belongs to the binding-protein-dependent transport system permease family.</text>
</comment>
<evidence type="ECO:0000256" key="7">
    <source>
        <dbReference type="RuleBase" id="RU363032"/>
    </source>
</evidence>
<dbReference type="PROSITE" id="PS50928">
    <property type="entry name" value="ABC_TM1"/>
    <property type="match status" value="1"/>
</dbReference>
<dbReference type="GO" id="GO:0055085">
    <property type="term" value="P:transmembrane transport"/>
    <property type="evidence" value="ECO:0007669"/>
    <property type="project" value="InterPro"/>
</dbReference>
<feature type="transmembrane region" description="Helical" evidence="7">
    <location>
        <begin position="112"/>
        <end position="130"/>
    </location>
</feature>
<evidence type="ECO:0000313" key="10">
    <source>
        <dbReference type="Proteomes" id="UP000274920"/>
    </source>
</evidence>
<dbReference type="RefSeq" id="WP_125128403.1">
    <property type="nucleotide sequence ID" value="NZ_RHJS01000002.1"/>
</dbReference>
<dbReference type="AlphaFoldDB" id="A0A426DJH5"/>
<dbReference type="Pfam" id="PF00528">
    <property type="entry name" value="BPD_transp_1"/>
    <property type="match status" value="1"/>
</dbReference>
<keyword evidence="6 7" id="KW-0472">Membrane</keyword>
<feature type="transmembrane region" description="Helical" evidence="7">
    <location>
        <begin position="74"/>
        <end position="100"/>
    </location>
</feature>
<comment type="subcellular location">
    <subcellularLocation>
        <location evidence="1 7">Cell membrane</location>
        <topology evidence="1 7">Multi-pass membrane protein</topology>
    </subcellularLocation>
</comment>
<dbReference type="EMBL" id="RHJS01000002">
    <property type="protein sequence ID" value="RRK33030.1"/>
    <property type="molecule type" value="Genomic_DNA"/>
</dbReference>
<feature type="domain" description="ABC transmembrane type-1" evidence="8">
    <location>
        <begin position="70"/>
        <end position="259"/>
    </location>
</feature>
<dbReference type="Proteomes" id="UP000274920">
    <property type="component" value="Unassembled WGS sequence"/>
</dbReference>
<name>A0A426DJH5_9FIRM</name>
<keyword evidence="4 7" id="KW-0812">Transmembrane</keyword>
<dbReference type="PANTHER" id="PTHR43386">
    <property type="entry name" value="OLIGOPEPTIDE TRANSPORT SYSTEM PERMEASE PROTEIN APPC"/>
    <property type="match status" value="1"/>
</dbReference>
<evidence type="ECO:0000256" key="6">
    <source>
        <dbReference type="ARBA" id="ARBA00023136"/>
    </source>
</evidence>
<evidence type="ECO:0000256" key="4">
    <source>
        <dbReference type="ARBA" id="ARBA00022692"/>
    </source>
</evidence>
<dbReference type="Gene3D" id="1.10.3720.10">
    <property type="entry name" value="MetI-like"/>
    <property type="match status" value="1"/>
</dbReference>
<dbReference type="InterPro" id="IPR050366">
    <property type="entry name" value="BP-dependent_transpt_permease"/>
</dbReference>
<proteinExistence type="inferred from homology"/>
<dbReference type="PANTHER" id="PTHR43386:SF25">
    <property type="entry name" value="PEPTIDE ABC TRANSPORTER PERMEASE PROTEIN"/>
    <property type="match status" value="1"/>
</dbReference>
<feature type="transmembrane region" description="Helical" evidence="7">
    <location>
        <begin position="241"/>
        <end position="263"/>
    </location>
</feature>
<keyword evidence="3" id="KW-1003">Cell membrane</keyword>
<dbReference type="SUPFAM" id="SSF161098">
    <property type="entry name" value="MetI-like"/>
    <property type="match status" value="1"/>
</dbReference>
<accession>A0A426DJH5</accession>
<dbReference type="InterPro" id="IPR000515">
    <property type="entry name" value="MetI-like"/>
</dbReference>
<reference evidence="9" key="1">
    <citation type="submission" date="2018-10" db="EMBL/GenBank/DDBJ databases">
        <title>Schaedlerella arabinophila gen. nov. sp. nov., isolated from the mouse intestinal tract and comparative analysis with the genome of the closely related altered Schaedler flora strain ASF502.</title>
        <authorList>
            <person name="Miyake S."/>
            <person name="Soh M."/>
            <person name="Seedorf H."/>
        </authorList>
    </citation>
    <scope>NUCLEOTIDE SEQUENCE [LARGE SCALE GENOMIC DNA]</scope>
    <source>
        <strain evidence="9">DSM 106076</strain>
    </source>
</reference>
<evidence type="ECO:0000313" key="9">
    <source>
        <dbReference type="EMBL" id="RRK33030.1"/>
    </source>
</evidence>
<keyword evidence="5 7" id="KW-1133">Transmembrane helix</keyword>
<evidence type="ECO:0000256" key="3">
    <source>
        <dbReference type="ARBA" id="ARBA00022475"/>
    </source>
</evidence>
<comment type="caution">
    <text evidence="9">The sequence shown here is derived from an EMBL/GenBank/DDBJ whole genome shotgun (WGS) entry which is preliminary data.</text>
</comment>
<feature type="transmembrane region" description="Helical" evidence="7">
    <location>
        <begin position="178"/>
        <end position="199"/>
    </location>
</feature>
<evidence type="ECO:0000259" key="8">
    <source>
        <dbReference type="PROSITE" id="PS50928"/>
    </source>
</evidence>
<evidence type="ECO:0000256" key="2">
    <source>
        <dbReference type="ARBA" id="ARBA00022448"/>
    </source>
</evidence>
<evidence type="ECO:0000256" key="5">
    <source>
        <dbReference type="ARBA" id="ARBA00022989"/>
    </source>
</evidence>
<dbReference type="CDD" id="cd06261">
    <property type="entry name" value="TM_PBP2"/>
    <property type="match status" value="1"/>
</dbReference>
<feature type="transmembrane region" description="Helical" evidence="7">
    <location>
        <begin position="136"/>
        <end position="152"/>
    </location>
</feature>